<keyword evidence="1" id="KW-0812">Transmembrane</keyword>
<protein>
    <recommendedName>
        <fullName evidence="4">Integral membrane protein</fullName>
    </recommendedName>
</protein>
<name>A0ABY4TH51_9ACTN</name>
<evidence type="ECO:0000256" key="1">
    <source>
        <dbReference type="SAM" id="Phobius"/>
    </source>
</evidence>
<dbReference type="Proteomes" id="UP001056383">
    <property type="component" value="Chromosome"/>
</dbReference>
<reference evidence="2" key="1">
    <citation type="submission" date="2022-04" db="EMBL/GenBank/DDBJ databases">
        <title>Systematic whole-genome sequencing reveals an unexpected diversity among actinomycetoma pathogens and provides insights into their antibacterial susceptibilities.</title>
        <authorList>
            <person name="Watson A.K."/>
            <person name="Kepplinger B."/>
            <person name="Bakhiet S.M."/>
            <person name="Mhmoud N.A."/>
            <person name="Chapman J."/>
            <person name="Allenby N."/>
            <person name="Mickiewicz K."/>
            <person name="Goodfellow M."/>
            <person name="Fahal A.H."/>
            <person name="Errington J."/>
        </authorList>
    </citation>
    <scope>NUCLEOTIDE SEQUENCE</scope>
    <source>
        <strain evidence="2">SD 504</strain>
    </source>
</reference>
<proteinExistence type="predicted"/>
<keyword evidence="1" id="KW-1133">Transmembrane helix</keyword>
<keyword evidence="1" id="KW-0472">Membrane</keyword>
<evidence type="ECO:0000313" key="2">
    <source>
        <dbReference type="EMBL" id="URN16921.1"/>
    </source>
</evidence>
<feature type="transmembrane region" description="Helical" evidence="1">
    <location>
        <begin position="60"/>
        <end position="81"/>
    </location>
</feature>
<feature type="transmembrane region" description="Helical" evidence="1">
    <location>
        <begin position="35"/>
        <end position="53"/>
    </location>
</feature>
<keyword evidence="3" id="KW-1185">Reference proteome</keyword>
<evidence type="ECO:0008006" key="4">
    <source>
        <dbReference type="Google" id="ProtNLM"/>
    </source>
</evidence>
<dbReference type="RefSeq" id="WP_010467912.1">
    <property type="nucleotide sequence ID" value="NZ_CP095474.1"/>
</dbReference>
<sequence>MSSPLSRLLRTAVFTAVCVVLSAVGHSLASGSAVPWWALGTGFAGILVLALPLCGRERSLPVITAALTGGQLALHAVFGIGQGHAARAGGPADDALIRAAARLVCGDGATERITPEEAHRILTTAGLDPAAAGPLPAPLDPPILPSLSMVLAHLLAALPVGWLLRRGDLALLRLHRLAEATARGAVEAAEETLVRALRAALLLVRALFAGMPPLAAGLRAARAGEDDPPAPAGVTLQHTVVRRGPPLVPA</sequence>
<evidence type="ECO:0000313" key="3">
    <source>
        <dbReference type="Proteomes" id="UP001056383"/>
    </source>
</evidence>
<feature type="transmembrane region" description="Helical" evidence="1">
    <location>
        <begin position="143"/>
        <end position="164"/>
    </location>
</feature>
<dbReference type="EMBL" id="CP095474">
    <property type="protein sequence ID" value="URN16921.1"/>
    <property type="molecule type" value="Genomic_DNA"/>
</dbReference>
<accession>A0ABY4TH51</accession>
<gene>
    <name evidence="2" type="ORF">MW084_14365</name>
</gene>
<organism evidence="2 3">
    <name type="scientific">Streptomyces sudanensis</name>
    <dbReference type="NCBI Taxonomy" id="436397"/>
    <lineage>
        <taxon>Bacteria</taxon>
        <taxon>Bacillati</taxon>
        <taxon>Actinomycetota</taxon>
        <taxon>Actinomycetes</taxon>
        <taxon>Kitasatosporales</taxon>
        <taxon>Streptomycetaceae</taxon>
        <taxon>Streptomyces</taxon>
    </lineage>
</organism>